<comment type="cofactor">
    <cofactor evidence="1">
        <name>Zn(2+)</name>
        <dbReference type="ChEBI" id="CHEBI:29105"/>
    </cofactor>
</comment>
<evidence type="ECO:0000313" key="5">
    <source>
        <dbReference type="EMBL" id="STY87298.1"/>
    </source>
</evidence>
<dbReference type="InterPro" id="IPR011032">
    <property type="entry name" value="GroES-like_sf"/>
</dbReference>
<keyword evidence="4" id="KW-0862">Zinc</keyword>
<dbReference type="Gene3D" id="3.90.180.10">
    <property type="entry name" value="Medium-chain alcohol dehydrogenases, catalytic domain"/>
    <property type="match status" value="1"/>
</dbReference>
<evidence type="ECO:0008006" key="7">
    <source>
        <dbReference type="Google" id="ProtNLM"/>
    </source>
</evidence>
<accession>A0A378PLI7</accession>
<dbReference type="AlphaFoldDB" id="A0A378PLI7"/>
<dbReference type="RefSeq" id="WP_167541372.1">
    <property type="nucleotide sequence ID" value="NZ_CP011158.1"/>
</dbReference>
<protein>
    <recommendedName>
        <fullName evidence="7">Formaldehyde dismutase</fullName>
    </recommendedName>
</protein>
<evidence type="ECO:0000256" key="3">
    <source>
        <dbReference type="ARBA" id="ARBA00022723"/>
    </source>
</evidence>
<evidence type="ECO:0000313" key="6">
    <source>
        <dbReference type="Proteomes" id="UP000255102"/>
    </source>
</evidence>
<dbReference type="GO" id="GO:0046872">
    <property type="term" value="F:metal ion binding"/>
    <property type="evidence" value="ECO:0007669"/>
    <property type="project" value="UniProtKB-KW"/>
</dbReference>
<reference evidence="5 6" key="1">
    <citation type="submission" date="2018-06" db="EMBL/GenBank/DDBJ databases">
        <authorList>
            <consortium name="Pathogen Informatics"/>
            <person name="Doyle S."/>
        </authorList>
    </citation>
    <scope>NUCLEOTIDE SEQUENCE [LARGE SCALE GENOMIC DNA]</scope>
    <source>
        <strain evidence="5 6">NCTC11227</strain>
    </source>
</reference>
<evidence type="ECO:0000256" key="4">
    <source>
        <dbReference type="ARBA" id="ARBA00022833"/>
    </source>
</evidence>
<dbReference type="PANTHER" id="PTHR42813">
    <property type="entry name" value="ZINC-TYPE ALCOHOL DEHYDROGENASE-LIKE"/>
    <property type="match status" value="1"/>
</dbReference>
<dbReference type="PANTHER" id="PTHR42813:SF4">
    <property type="entry name" value="NADP-DEPENDENT ISOPROPANOL DEHYDROGENASE"/>
    <property type="match status" value="1"/>
</dbReference>
<name>A0A378PLI7_9GAMM</name>
<keyword evidence="3" id="KW-0479">Metal-binding</keyword>
<evidence type="ECO:0000256" key="2">
    <source>
        <dbReference type="ARBA" id="ARBA00008072"/>
    </source>
</evidence>
<dbReference type="EMBL" id="UGPW01000001">
    <property type="protein sequence ID" value="STY87298.1"/>
    <property type="molecule type" value="Genomic_DNA"/>
</dbReference>
<comment type="similarity">
    <text evidence="2">Belongs to the zinc-containing alcohol dehydrogenase family.</text>
</comment>
<dbReference type="SUPFAM" id="SSF50129">
    <property type="entry name" value="GroES-like"/>
    <property type="match status" value="1"/>
</dbReference>
<evidence type="ECO:0000256" key="1">
    <source>
        <dbReference type="ARBA" id="ARBA00001947"/>
    </source>
</evidence>
<gene>
    <name evidence="5" type="ORF">NCTC11227_01305</name>
</gene>
<dbReference type="Proteomes" id="UP000255102">
    <property type="component" value="Unassembled WGS sequence"/>
</dbReference>
<organism evidence="5 6">
    <name type="scientific">Moraxella ovis</name>
    <dbReference type="NCBI Taxonomy" id="29433"/>
    <lineage>
        <taxon>Bacteria</taxon>
        <taxon>Pseudomonadati</taxon>
        <taxon>Pseudomonadota</taxon>
        <taxon>Gammaproteobacteria</taxon>
        <taxon>Moraxellales</taxon>
        <taxon>Moraxellaceae</taxon>
        <taxon>Moraxella</taxon>
    </lineage>
</organism>
<sequence>MTTMKAMTYYGENDIRFEDRPVPTIIDPTDAIIRMTKTTICGTDLASGRARTLRLRRLLATRQAIGMGESLVMKVLALSRK</sequence>
<proteinExistence type="inferred from homology"/>